<feature type="domain" description="SIS" evidence="12">
    <location>
        <begin position="282"/>
        <end position="422"/>
    </location>
</feature>
<dbReference type="InterPro" id="IPR046348">
    <property type="entry name" value="SIS_dom_sf"/>
</dbReference>
<dbReference type="SUPFAM" id="SSF53697">
    <property type="entry name" value="SIS domain"/>
    <property type="match status" value="1"/>
</dbReference>
<dbReference type="GO" id="GO:0005975">
    <property type="term" value="P:carbohydrate metabolic process"/>
    <property type="evidence" value="ECO:0007669"/>
    <property type="project" value="UniProtKB-UniRule"/>
</dbReference>
<feature type="domain" description="Glutamine amidotransferase type-2" evidence="11">
    <location>
        <begin position="2"/>
        <end position="217"/>
    </location>
</feature>
<evidence type="ECO:0000256" key="6">
    <source>
        <dbReference type="ARBA" id="ARBA00022576"/>
    </source>
</evidence>
<comment type="caution">
    <text evidence="13">The sequence shown here is derived from an EMBL/GenBank/DDBJ whole genome shotgun (WGS) entry which is preliminary data.</text>
</comment>
<dbReference type="NCBIfam" id="NF001484">
    <property type="entry name" value="PRK00331.1"/>
    <property type="match status" value="1"/>
</dbReference>
<accession>A0A7W9AQS4</accession>
<dbReference type="InterPro" id="IPR029055">
    <property type="entry name" value="Ntn_hydrolases_N"/>
</dbReference>
<keyword evidence="14" id="KW-1185">Reference proteome</keyword>
<feature type="domain" description="SIS" evidence="12">
    <location>
        <begin position="455"/>
        <end position="597"/>
    </location>
</feature>
<dbReference type="EMBL" id="JACIJJ010000003">
    <property type="protein sequence ID" value="MBB5698845.1"/>
    <property type="molecule type" value="Genomic_DNA"/>
</dbReference>
<dbReference type="Gene3D" id="3.60.20.10">
    <property type="entry name" value="Glutamine Phosphoribosylpyrophosphate, subunit 1, domain 1"/>
    <property type="match status" value="1"/>
</dbReference>
<comment type="function">
    <text evidence="10">Catalyzes the first step in hexosamine metabolism, converting fructose-6P into glucosamine-6P using glutamine as a nitrogen source.</text>
</comment>
<dbReference type="PANTHER" id="PTHR10937">
    <property type="entry name" value="GLUCOSAMINE--FRUCTOSE-6-PHOSPHATE AMINOTRANSFERASE, ISOMERIZING"/>
    <property type="match status" value="1"/>
</dbReference>
<evidence type="ECO:0000313" key="14">
    <source>
        <dbReference type="Proteomes" id="UP000557739"/>
    </source>
</evidence>
<dbReference type="Pfam" id="PF01380">
    <property type="entry name" value="SIS"/>
    <property type="match status" value="2"/>
</dbReference>
<comment type="subunit">
    <text evidence="10">Homodimer.</text>
</comment>
<protein>
    <recommendedName>
        <fullName evidence="4 10">Glutamine--fructose-6-phosphate aminotransferase [isomerizing]</fullName>
        <ecNumber evidence="3 10">2.6.1.16</ecNumber>
    </recommendedName>
    <alternativeName>
        <fullName evidence="10">D-fructose-6-phosphate amidotransferase</fullName>
    </alternativeName>
    <alternativeName>
        <fullName evidence="10">GFAT</fullName>
    </alternativeName>
    <alternativeName>
        <fullName evidence="10">Glucosamine-6-phosphate synthase</fullName>
    </alternativeName>
    <alternativeName>
        <fullName evidence="10">Hexosephosphate aminotransferase</fullName>
    </alternativeName>
    <alternativeName>
        <fullName evidence="10">L-glutamine--D-fructose-6-phosphate amidotransferase</fullName>
    </alternativeName>
</protein>
<dbReference type="PROSITE" id="PS51278">
    <property type="entry name" value="GATASE_TYPE_2"/>
    <property type="match status" value="1"/>
</dbReference>
<dbReference type="InterPro" id="IPR035466">
    <property type="entry name" value="GlmS/AgaS_SIS"/>
</dbReference>
<dbReference type="GO" id="GO:0006487">
    <property type="term" value="P:protein N-linked glycosylation"/>
    <property type="evidence" value="ECO:0007669"/>
    <property type="project" value="TreeGrafter"/>
</dbReference>
<evidence type="ECO:0000259" key="12">
    <source>
        <dbReference type="PROSITE" id="PS51464"/>
    </source>
</evidence>
<evidence type="ECO:0000313" key="13">
    <source>
        <dbReference type="EMBL" id="MBB5698845.1"/>
    </source>
</evidence>
<dbReference type="FunFam" id="3.60.20.10:FF:000006">
    <property type="entry name" value="Glutamine--fructose-6-phosphate aminotransferase [isomerizing]"/>
    <property type="match status" value="1"/>
</dbReference>
<keyword evidence="5 10" id="KW-0963">Cytoplasm</keyword>
<dbReference type="GO" id="GO:0046349">
    <property type="term" value="P:amino sugar biosynthetic process"/>
    <property type="evidence" value="ECO:0007669"/>
    <property type="project" value="UniProtKB-ARBA"/>
</dbReference>
<comment type="subcellular location">
    <subcellularLocation>
        <location evidence="2 10">Cytoplasm</location>
    </subcellularLocation>
</comment>
<evidence type="ECO:0000256" key="3">
    <source>
        <dbReference type="ARBA" id="ARBA00012916"/>
    </source>
</evidence>
<evidence type="ECO:0000256" key="10">
    <source>
        <dbReference type="HAMAP-Rule" id="MF_00164"/>
    </source>
</evidence>
<reference evidence="13 14" key="1">
    <citation type="submission" date="2020-08" db="EMBL/GenBank/DDBJ databases">
        <title>Genomic Encyclopedia of Type Strains, Phase IV (KMG-IV): sequencing the most valuable type-strain genomes for metagenomic binning, comparative biology and taxonomic classification.</title>
        <authorList>
            <person name="Goeker M."/>
        </authorList>
    </citation>
    <scope>NUCLEOTIDE SEQUENCE [LARGE SCALE GENOMIC DNA]</scope>
    <source>
        <strain evidence="13 14">DSM 27244</strain>
    </source>
</reference>
<dbReference type="SUPFAM" id="SSF56235">
    <property type="entry name" value="N-terminal nucleophile aminohydrolases (Ntn hydrolases)"/>
    <property type="match status" value="1"/>
</dbReference>
<keyword evidence="7 10" id="KW-0808">Transferase</keyword>
<keyword evidence="6 10" id="KW-0032">Aminotransferase</keyword>
<dbReference type="Gene3D" id="3.40.50.10490">
    <property type="entry name" value="Glucose-6-phosphate isomerase like protein, domain 1"/>
    <property type="match status" value="2"/>
</dbReference>
<dbReference type="Proteomes" id="UP000557739">
    <property type="component" value="Unassembled WGS sequence"/>
</dbReference>
<dbReference type="InterPro" id="IPR001347">
    <property type="entry name" value="SIS_dom"/>
</dbReference>
<dbReference type="PROSITE" id="PS51464">
    <property type="entry name" value="SIS"/>
    <property type="match status" value="2"/>
</dbReference>
<dbReference type="GO" id="GO:0004360">
    <property type="term" value="F:glutamine-fructose-6-phosphate transaminase (isomerizing) activity"/>
    <property type="evidence" value="ECO:0007669"/>
    <property type="project" value="UniProtKB-UniRule"/>
</dbReference>
<dbReference type="Pfam" id="PF13522">
    <property type="entry name" value="GATase_6"/>
    <property type="match status" value="1"/>
</dbReference>
<feature type="active site" description="For Fru-6P isomerization activity" evidence="10">
    <location>
        <position position="602"/>
    </location>
</feature>
<gene>
    <name evidence="10" type="primary">glmS</name>
    <name evidence="13" type="ORF">FHR19_002200</name>
</gene>
<organism evidence="13 14">
    <name type="scientific">Sphingomonas yantingensis</name>
    <dbReference type="NCBI Taxonomy" id="1241761"/>
    <lineage>
        <taxon>Bacteria</taxon>
        <taxon>Pseudomonadati</taxon>
        <taxon>Pseudomonadota</taxon>
        <taxon>Alphaproteobacteria</taxon>
        <taxon>Sphingomonadales</taxon>
        <taxon>Sphingomonadaceae</taxon>
        <taxon>Sphingomonas</taxon>
    </lineage>
</organism>
<evidence type="ECO:0000256" key="4">
    <source>
        <dbReference type="ARBA" id="ARBA00016090"/>
    </source>
</evidence>
<dbReference type="InterPro" id="IPR017932">
    <property type="entry name" value="GATase_2_dom"/>
</dbReference>
<dbReference type="PANTHER" id="PTHR10937:SF0">
    <property type="entry name" value="GLUTAMINE--FRUCTOSE-6-PHOSPHATE TRANSAMINASE (ISOMERIZING)"/>
    <property type="match status" value="1"/>
</dbReference>
<name>A0A7W9AQS4_9SPHN</name>
<evidence type="ECO:0000256" key="5">
    <source>
        <dbReference type="ARBA" id="ARBA00022490"/>
    </source>
</evidence>
<dbReference type="CDD" id="cd05009">
    <property type="entry name" value="SIS_GlmS_GlmD_2"/>
    <property type="match status" value="1"/>
</dbReference>
<dbReference type="InterPro" id="IPR047084">
    <property type="entry name" value="GFAT_N"/>
</dbReference>
<sequence length="607" mass="64773">MCGIVGILGTSDVAERLFDGLKRLEYRGYDSAGIATLHDGAIERRRAQGKLANLGKRLAEEPLPGHVGIAHTRWATHGAPTEDNAHPHVAGKVTVVHNGIIENFKPLRDELIAKGRVFNSQTDTEVVAHLIDEALQATGDPVEAVRTALPRLHGAFALAILFADHADLLIGARLGSPLVIGYGEGETFLGSDALALAPLTQRIAYLDEGDWVVIRPDGAQVYDRENTPVERPVTISGVTGALIDKGNHRHFMQKEIFEQPIVVAQTLRSYLQRLEGQIVLPIPEFDLSGIKRVTIVACGTSFYAGMVAKYWFEQFARVPVDIDVASEFRYRAPVMEPGGLMIVISQSGETADTLAALRHAKAEGQTIAAVVNVPTSSMAREADLLLPTHAGPEIGVASTKAFSCQLAVLAALAANLAKAKGRLSVEDERALVRHLGEAPAAINGALAYDEAIEAMAPLIASARDVLYLGRGTDYPLALEGALKLKEISYIHAEGYAAGEMKHGPIALIDDAVPVIVIAPSGPLFEKTVSNMQEVQARGGKVVLISDYDGIEAAGEGCLATITMPKVHPLIAPIVYAVPVQLLAYHVAVAKGTDVDQPRNLAKSVTVE</sequence>
<dbReference type="CDD" id="cd00714">
    <property type="entry name" value="GFAT"/>
    <property type="match status" value="1"/>
</dbReference>
<dbReference type="FunFam" id="3.40.50.10490:FF:000001">
    <property type="entry name" value="Glutamine--fructose-6-phosphate aminotransferase [isomerizing]"/>
    <property type="match status" value="1"/>
</dbReference>
<evidence type="ECO:0000256" key="7">
    <source>
        <dbReference type="ARBA" id="ARBA00022679"/>
    </source>
</evidence>
<keyword evidence="8" id="KW-0677">Repeat</keyword>
<proteinExistence type="inferred from homology"/>
<evidence type="ECO:0000256" key="1">
    <source>
        <dbReference type="ARBA" id="ARBA00001031"/>
    </source>
</evidence>
<feature type="active site" description="Nucleophile; for GATase activity" evidence="10">
    <location>
        <position position="2"/>
    </location>
</feature>
<dbReference type="GO" id="GO:0005829">
    <property type="term" value="C:cytosol"/>
    <property type="evidence" value="ECO:0007669"/>
    <property type="project" value="TreeGrafter"/>
</dbReference>
<dbReference type="CDD" id="cd05008">
    <property type="entry name" value="SIS_GlmS_GlmD_1"/>
    <property type="match status" value="1"/>
</dbReference>
<dbReference type="EC" id="2.6.1.16" evidence="3 10"/>
<dbReference type="GO" id="GO:0006047">
    <property type="term" value="P:UDP-N-acetylglucosamine metabolic process"/>
    <property type="evidence" value="ECO:0007669"/>
    <property type="project" value="TreeGrafter"/>
</dbReference>
<feature type="initiator methionine" description="Removed" evidence="10">
    <location>
        <position position="1"/>
    </location>
</feature>
<dbReference type="GO" id="GO:0006002">
    <property type="term" value="P:fructose 6-phosphate metabolic process"/>
    <property type="evidence" value="ECO:0007669"/>
    <property type="project" value="TreeGrafter"/>
</dbReference>
<dbReference type="InterPro" id="IPR005855">
    <property type="entry name" value="GFAT"/>
</dbReference>
<evidence type="ECO:0000256" key="9">
    <source>
        <dbReference type="ARBA" id="ARBA00022962"/>
    </source>
</evidence>
<comment type="catalytic activity">
    <reaction evidence="1 10">
        <text>D-fructose 6-phosphate + L-glutamine = D-glucosamine 6-phosphate + L-glutamate</text>
        <dbReference type="Rhea" id="RHEA:13237"/>
        <dbReference type="ChEBI" id="CHEBI:29985"/>
        <dbReference type="ChEBI" id="CHEBI:58359"/>
        <dbReference type="ChEBI" id="CHEBI:58725"/>
        <dbReference type="ChEBI" id="CHEBI:61527"/>
        <dbReference type="EC" id="2.6.1.16"/>
    </reaction>
</comment>
<evidence type="ECO:0000259" key="11">
    <source>
        <dbReference type="PROSITE" id="PS51278"/>
    </source>
</evidence>
<dbReference type="FunFam" id="3.40.50.10490:FF:000002">
    <property type="entry name" value="Glutamine--fructose-6-phosphate aminotransferase [isomerizing]"/>
    <property type="match status" value="1"/>
</dbReference>
<dbReference type="NCBIfam" id="TIGR01135">
    <property type="entry name" value="glmS"/>
    <property type="match status" value="1"/>
</dbReference>
<dbReference type="HAMAP" id="MF_00164">
    <property type="entry name" value="GlmS"/>
    <property type="match status" value="1"/>
</dbReference>
<keyword evidence="9" id="KW-0315">Glutamine amidotransferase</keyword>
<evidence type="ECO:0000256" key="8">
    <source>
        <dbReference type="ARBA" id="ARBA00022737"/>
    </source>
</evidence>
<dbReference type="AlphaFoldDB" id="A0A7W9AQS4"/>
<dbReference type="RefSeq" id="WP_184028138.1">
    <property type="nucleotide sequence ID" value="NZ_JACIJJ010000003.1"/>
</dbReference>
<dbReference type="InterPro" id="IPR035490">
    <property type="entry name" value="GlmS/FrlB_SIS"/>
</dbReference>
<dbReference type="GO" id="GO:0097367">
    <property type="term" value="F:carbohydrate derivative binding"/>
    <property type="evidence" value="ECO:0007669"/>
    <property type="project" value="InterPro"/>
</dbReference>
<evidence type="ECO:0000256" key="2">
    <source>
        <dbReference type="ARBA" id="ARBA00004496"/>
    </source>
</evidence>